<proteinExistence type="predicted"/>
<dbReference type="OrthoDB" id="3053596at2759"/>
<evidence type="ECO:0000313" key="2">
    <source>
        <dbReference type="Proteomes" id="UP000053593"/>
    </source>
</evidence>
<evidence type="ECO:0000313" key="1">
    <source>
        <dbReference type="EMBL" id="KIK52466.1"/>
    </source>
</evidence>
<dbReference type="HOGENOM" id="CLU_2184283_0_0_1"/>
<dbReference type="AlphaFoldDB" id="A0A0D0BDA7"/>
<reference evidence="1 2" key="1">
    <citation type="submission" date="2014-04" db="EMBL/GenBank/DDBJ databases">
        <title>Evolutionary Origins and Diversification of the Mycorrhizal Mutualists.</title>
        <authorList>
            <consortium name="DOE Joint Genome Institute"/>
            <consortium name="Mycorrhizal Genomics Consortium"/>
            <person name="Kohler A."/>
            <person name="Kuo A."/>
            <person name="Nagy L.G."/>
            <person name="Floudas D."/>
            <person name="Copeland A."/>
            <person name="Barry K.W."/>
            <person name="Cichocki N."/>
            <person name="Veneault-Fourrey C."/>
            <person name="LaButti K."/>
            <person name="Lindquist E.A."/>
            <person name="Lipzen A."/>
            <person name="Lundell T."/>
            <person name="Morin E."/>
            <person name="Murat C."/>
            <person name="Riley R."/>
            <person name="Ohm R."/>
            <person name="Sun H."/>
            <person name="Tunlid A."/>
            <person name="Henrissat B."/>
            <person name="Grigoriev I.V."/>
            <person name="Hibbett D.S."/>
            <person name="Martin F."/>
        </authorList>
    </citation>
    <scope>NUCLEOTIDE SEQUENCE [LARGE SCALE GENOMIC DNA]</scope>
    <source>
        <strain evidence="1 2">FD-317 M1</strain>
    </source>
</reference>
<accession>A0A0D0BDA7</accession>
<sequence length="109" mass="11980">MPKALKRYTGITTGETQSMVMRRALVALELGDSSESVSRRRRKSAISLPNMANNVQRAEEVAKTFNIDKDSLCLEVNGGFELRSQDSIMSISEDEVVTARIIASDGLSE</sequence>
<protein>
    <submittedName>
        <fullName evidence="1">Uncharacterized protein</fullName>
    </submittedName>
</protein>
<dbReference type="EMBL" id="KN834842">
    <property type="protein sequence ID" value="KIK52466.1"/>
    <property type="molecule type" value="Genomic_DNA"/>
</dbReference>
<keyword evidence="2" id="KW-1185">Reference proteome</keyword>
<gene>
    <name evidence="1" type="ORF">GYMLUDRAFT_77786</name>
</gene>
<dbReference type="Proteomes" id="UP000053593">
    <property type="component" value="Unassembled WGS sequence"/>
</dbReference>
<organism evidence="1 2">
    <name type="scientific">Collybiopsis luxurians FD-317 M1</name>
    <dbReference type="NCBI Taxonomy" id="944289"/>
    <lineage>
        <taxon>Eukaryota</taxon>
        <taxon>Fungi</taxon>
        <taxon>Dikarya</taxon>
        <taxon>Basidiomycota</taxon>
        <taxon>Agaricomycotina</taxon>
        <taxon>Agaricomycetes</taxon>
        <taxon>Agaricomycetidae</taxon>
        <taxon>Agaricales</taxon>
        <taxon>Marasmiineae</taxon>
        <taxon>Omphalotaceae</taxon>
        <taxon>Collybiopsis</taxon>
        <taxon>Collybiopsis luxurians</taxon>
    </lineage>
</organism>
<name>A0A0D0BDA7_9AGAR</name>